<keyword evidence="2" id="KW-1185">Reference proteome</keyword>
<dbReference type="KEGG" id="vg:65132515"/>
<organism evidence="1 2">
    <name type="scientific">Providencia phage PSTCR5</name>
    <dbReference type="NCBI Taxonomy" id="2783547"/>
    <lineage>
        <taxon>Viruses</taxon>
        <taxon>Duplodnaviria</taxon>
        <taxon>Heunggongvirae</taxon>
        <taxon>Uroviricota</taxon>
        <taxon>Caudoviricetes</taxon>
        <taxon>Demerecviridae</taxon>
        <taxon>Priunavirus</taxon>
        <taxon>Priunavirus PSTCR5</taxon>
    </lineage>
</organism>
<dbReference type="RefSeq" id="YP_010113955.1">
    <property type="nucleotide sequence ID" value="NC_055910.1"/>
</dbReference>
<dbReference type="GeneID" id="65132515"/>
<name>A0A873WS62_9CAUD</name>
<reference evidence="1 2" key="1">
    <citation type="submission" date="2020-10" db="EMBL/GenBank/DDBJ databases">
        <title>Novel bacteriophages targeting Providencia spp. as potential agents for phage therapy.</title>
        <authorList>
            <person name="Rakov C."/>
            <person name="Alkalay-Oren S."/>
            <person name="Coppenhagen-Glazer S."/>
            <person name="Hazan R."/>
        </authorList>
    </citation>
    <scope>NUCLEOTIDE SEQUENCE [LARGE SCALE GENOMIC DNA]</scope>
</reference>
<accession>A0A873WS62</accession>
<dbReference type="EMBL" id="MW057857">
    <property type="protein sequence ID" value="QPB12168.1"/>
    <property type="molecule type" value="Genomic_DNA"/>
</dbReference>
<sequence>MIIRISGININNDLDMFDALAGAGYAGALDRLDDITAELDVRDYAFRQRAGIEEADVLQMISELTSLGLTLTIVGEPNTSLLEAVIAGN</sequence>
<proteinExistence type="predicted"/>
<evidence type="ECO:0000313" key="2">
    <source>
        <dbReference type="Proteomes" id="UP000663042"/>
    </source>
</evidence>
<dbReference type="Proteomes" id="UP000663042">
    <property type="component" value="Segment"/>
</dbReference>
<evidence type="ECO:0000313" key="1">
    <source>
        <dbReference type="EMBL" id="QPB12168.1"/>
    </source>
</evidence>
<protein>
    <submittedName>
        <fullName evidence="1">Uncharacterized protein</fullName>
    </submittedName>
</protein>